<dbReference type="NCBIfam" id="NF005589">
    <property type="entry name" value="PRK07314.1"/>
    <property type="match status" value="1"/>
</dbReference>
<dbReference type="AlphaFoldDB" id="A0AAV5RYG8"/>
<dbReference type="Gene3D" id="3.40.47.10">
    <property type="match status" value="1"/>
</dbReference>
<accession>A0AAV5RYG8</accession>
<dbReference type="SUPFAM" id="SSF53901">
    <property type="entry name" value="Thiolase-like"/>
    <property type="match status" value="2"/>
</dbReference>
<dbReference type="EMBL" id="BTGD01000008">
    <property type="protein sequence ID" value="GMM56303.1"/>
    <property type="molecule type" value="Genomic_DNA"/>
</dbReference>
<dbReference type="Proteomes" id="UP001377567">
    <property type="component" value="Unassembled WGS sequence"/>
</dbReference>
<dbReference type="PANTHER" id="PTHR11712">
    <property type="entry name" value="POLYKETIDE SYNTHASE-RELATED"/>
    <property type="match status" value="1"/>
</dbReference>
<gene>
    <name evidence="7" type="ORF">DAKH74_029190</name>
</gene>
<dbReference type="GO" id="GO:0005739">
    <property type="term" value="C:mitochondrion"/>
    <property type="evidence" value="ECO:0007669"/>
    <property type="project" value="TreeGrafter"/>
</dbReference>
<evidence type="ECO:0000256" key="4">
    <source>
        <dbReference type="ARBA" id="ARBA00049541"/>
    </source>
</evidence>
<keyword evidence="3 5" id="KW-0808">Transferase</keyword>
<dbReference type="PANTHER" id="PTHR11712:SF336">
    <property type="entry name" value="3-OXOACYL-[ACYL-CARRIER-PROTEIN] SYNTHASE, MITOCHONDRIAL"/>
    <property type="match status" value="1"/>
</dbReference>
<dbReference type="PROSITE" id="PS52004">
    <property type="entry name" value="KS3_2"/>
    <property type="match status" value="1"/>
</dbReference>
<dbReference type="Pfam" id="PF00109">
    <property type="entry name" value="ketoacyl-synt"/>
    <property type="match status" value="1"/>
</dbReference>
<dbReference type="SMART" id="SM00825">
    <property type="entry name" value="PKS_KS"/>
    <property type="match status" value="1"/>
</dbReference>
<protein>
    <recommendedName>
        <fullName evidence="2">beta-ketoacyl-[acyl-carrier-protein] synthase I</fullName>
        <ecNumber evidence="2">2.3.1.41</ecNumber>
    </recommendedName>
</protein>
<comment type="similarity">
    <text evidence="1 5">Belongs to the thiolase-like superfamily. Beta-ketoacyl-ACP synthases family.</text>
</comment>
<dbReference type="CDD" id="cd00834">
    <property type="entry name" value="KAS_I_II"/>
    <property type="match status" value="1"/>
</dbReference>
<comment type="catalytic activity">
    <reaction evidence="4">
        <text>a fatty acyl-[ACP] + malonyl-[ACP] + H(+) = a 3-oxoacyl-[ACP] + holo-[ACP] + CO2</text>
        <dbReference type="Rhea" id="RHEA:22836"/>
        <dbReference type="Rhea" id="RHEA-COMP:9623"/>
        <dbReference type="Rhea" id="RHEA-COMP:9685"/>
        <dbReference type="Rhea" id="RHEA-COMP:9916"/>
        <dbReference type="Rhea" id="RHEA-COMP:14125"/>
        <dbReference type="ChEBI" id="CHEBI:15378"/>
        <dbReference type="ChEBI" id="CHEBI:16526"/>
        <dbReference type="ChEBI" id="CHEBI:64479"/>
        <dbReference type="ChEBI" id="CHEBI:78449"/>
        <dbReference type="ChEBI" id="CHEBI:78776"/>
        <dbReference type="ChEBI" id="CHEBI:138651"/>
        <dbReference type="EC" id="2.3.1.41"/>
    </reaction>
</comment>
<keyword evidence="8" id="KW-1185">Reference proteome</keyword>
<proteinExistence type="inferred from homology"/>
<name>A0AAV5RYG8_MAUHU</name>
<comment type="caution">
    <text evidence="7">The sequence shown here is derived from an EMBL/GenBank/DDBJ whole genome shotgun (WGS) entry which is preliminary data.</text>
</comment>
<organism evidence="7 8">
    <name type="scientific">Maudiozyma humilis</name>
    <name type="common">Sour dough yeast</name>
    <name type="synonym">Kazachstania humilis</name>
    <dbReference type="NCBI Taxonomy" id="51915"/>
    <lineage>
        <taxon>Eukaryota</taxon>
        <taxon>Fungi</taxon>
        <taxon>Dikarya</taxon>
        <taxon>Ascomycota</taxon>
        <taxon>Saccharomycotina</taxon>
        <taxon>Saccharomycetes</taxon>
        <taxon>Saccharomycetales</taxon>
        <taxon>Saccharomycetaceae</taxon>
        <taxon>Maudiozyma</taxon>
    </lineage>
</organism>
<dbReference type="InterPro" id="IPR016039">
    <property type="entry name" value="Thiolase-like"/>
</dbReference>
<dbReference type="InterPro" id="IPR018201">
    <property type="entry name" value="Ketoacyl_synth_AS"/>
</dbReference>
<evidence type="ECO:0000256" key="5">
    <source>
        <dbReference type="RuleBase" id="RU003694"/>
    </source>
</evidence>
<sequence>MSRVVITGYDCISPLGNTAARSWANLLASKQCLTAVEDLPDYETRYKPYTKHLPPVLKVGKCPTPPVVDGLFSAQDKRRMSPMMMSTISTALHALRRADLVGDAESPFTLTGVNPERVATSIGTGLPAMNDIFDVSVDMATRNKRPSPMLIPKILTNMVAGAVSIKFNARGPSQTTSTACATGNNAIIEGFNCVKSGMADVAIVGATEESLHPLTIAGFHRLKSLSSDSKSRPFDNNRNGFVISEGTGVIILESLEHATRRLGASTGHASILGELVGIGMSSDAYHITSPMENGDGAKRSMEMALRTAEVDASEVGYVNAHATSTPIGDMAELSGINDVFSTKRSSPLYVSSSKGAMGHLLGASGLVESIFTLLSLKEGTIPHTLNLHDVIDMDPHSPVHLVKNEPVSDSTVKYAMTNSFGFGGVNTSLLFKKWEA</sequence>
<dbReference type="InterPro" id="IPR014030">
    <property type="entry name" value="Ketoacyl_synth_N"/>
</dbReference>
<dbReference type="GO" id="GO:0006633">
    <property type="term" value="P:fatty acid biosynthetic process"/>
    <property type="evidence" value="ECO:0007669"/>
    <property type="project" value="InterPro"/>
</dbReference>
<evidence type="ECO:0000313" key="8">
    <source>
        <dbReference type="Proteomes" id="UP001377567"/>
    </source>
</evidence>
<evidence type="ECO:0000256" key="3">
    <source>
        <dbReference type="ARBA" id="ARBA00022679"/>
    </source>
</evidence>
<evidence type="ECO:0000259" key="6">
    <source>
        <dbReference type="PROSITE" id="PS52004"/>
    </source>
</evidence>
<reference evidence="7 8" key="1">
    <citation type="journal article" date="2023" name="Elife">
        <title>Identification of key yeast species and microbe-microbe interactions impacting larval growth of Drosophila in the wild.</title>
        <authorList>
            <person name="Mure A."/>
            <person name="Sugiura Y."/>
            <person name="Maeda R."/>
            <person name="Honda K."/>
            <person name="Sakurai N."/>
            <person name="Takahashi Y."/>
            <person name="Watada M."/>
            <person name="Katoh T."/>
            <person name="Gotoh A."/>
            <person name="Gotoh Y."/>
            <person name="Taniguchi I."/>
            <person name="Nakamura K."/>
            <person name="Hayashi T."/>
            <person name="Katayama T."/>
            <person name="Uemura T."/>
            <person name="Hattori Y."/>
        </authorList>
    </citation>
    <scope>NUCLEOTIDE SEQUENCE [LARGE SCALE GENOMIC DNA]</scope>
    <source>
        <strain evidence="7 8">KH-74</strain>
    </source>
</reference>
<dbReference type="EC" id="2.3.1.41" evidence="2"/>
<evidence type="ECO:0000256" key="1">
    <source>
        <dbReference type="ARBA" id="ARBA00008467"/>
    </source>
</evidence>
<dbReference type="PROSITE" id="PS00606">
    <property type="entry name" value="KS3_1"/>
    <property type="match status" value="1"/>
</dbReference>
<dbReference type="InterPro" id="IPR020841">
    <property type="entry name" value="PKS_Beta-ketoAc_synthase_dom"/>
</dbReference>
<evidence type="ECO:0000313" key="7">
    <source>
        <dbReference type="EMBL" id="GMM56303.1"/>
    </source>
</evidence>
<dbReference type="InterPro" id="IPR000794">
    <property type="entry name" value="Beta-ketoacyl_synthase"/>
</dbReference>
<dbReference type="InterPro" id="IPR014031">
    <property type="entry name" value="Ketoacyl_synth_C"/>
</dbReference>
<feature type="domain" description="Ketosynthase family 3 (KS3)" evidence="6">
    <location>
        <begin position="1"/>
        <end position="433"/>
    </location>
</feature>
<dbReference type="Pfam" id="PF02801">
    <property type="entry name" value="Ketoacyl-synt_C"/>
    <property type="match status" value="1"/>
</dbReference>
<evidence type="ECO:0000256" key="2">
    <source>
        <dbReference type="ARBA" id="ARBA00013191"/>
    </source>
</evidence>
<dbReference type="GO" id="GO:0004315">
    <property type="term" value="F:3-oxoacyl-[acyl-carrier-protein] synthase activity"/>
    <property type="evidence" value="ECO:0007669"/>
    <property type="project" value="UniProtKB-EC"/>
</dbReference>